<dbReference type="Proteomes" id="UP001360560">
    <property type="component" value="Unassembled WGS sequence"/>
</dbReference>
<proteinExistence type="predicted"/>
<evidence type="ECO:0000313" key="2">
    <source>
        <dbReference type="Proteomes" id="UP001360560"/>
    </source>
</evidence>
<dbReference type="AlphaFoldDB" id="A0AAV5QDN7"/>
<keyword evidence="2" id="KW-1185">Reference proteome</keyword>
<dbReference type="RefSeq" id="XP_064850055.1">
    <property type="nucleotide sequence ID" value="XM_064993983.1"/>
</dbReference>
<dbReference type="GeneID" id="90071034"/>
<name>A0AAV5QDN7_9ASCO</name>
<comment type="caution">
    <text evidence="1">The sequence shown here is derived from an EMBL/GenBank/DDBJ whole genome shotgun (WGS) entry which is preliminary data.</text>
</comment>
<sequence length="213" mass="25097">MVMSDFEKHLWEKAESRYMNEIDSICSPSAERWVATTPSSVIKKAAEFVDYIQTNKSISPPVAALFSTRIPEVRNKESILEFPELRADIDANPREQAMRMSYVIYERLHEKVLMHIAYTLNYELHQRAREVGRSVADVLEALVNEYEKDGFPFKVVQTLEFLESGIYEGTLEDAAERFEKRYMYLTPEEQKMMRWIMFYLLARDKYGLDELDH</sequence>
<reference evidence="1 2" key="1">
    <citation type="journal article" date="2023" name="Elife">
        <title>Identification of key yeast species and microbe-microbe interactions impacting larval growth of Drosophila in the wild.</title>
        <authorList>
            <person name="Mure A."/>
            <person name="Sugiura Y."/>
            <person name="Maeda R."/>
            <person name="Honda K."/>
            <person name="Sakurai N."/>
            <person name="Takahashi Y."/>
            <person name="Watada M."/>
            <person name="Katoh T."/>
            <person name="Gotoh A."/>
            <person name="Gotoh Y."/>
            <person name="Taniguchi I."/>
            <person name="Nakamura K."/>
            <person name="Hayashi T."/>
            <person name="Katayama T."/>
            <person name="Uemura T."/>
            <person name="Hattori Y."/>
        </authorList>
    </citation>
    <scope>NUCLEOTIDE SEQUENCE [LARGE SCALE GENOMIC DNA]</scope>
    <source>
        <strain evidence="1 2">SC-9</strain>
    </source>
</reference>
<protein>
    <submittedName>
        <fullName evidence="1">Uncharacterized protein</fullName>
    </submittedName>
</protein>
<accession>A0AAV5QDN7</accession>
<organism evidence="1 2">
    <name type="scientific">Saccharomycopsis crataegensis</name>
    <dbReference type="NCBI Taxonomy" id="43959"/>
    <lineage>
        <taxon>Eukaryota</taxon>
        <taxon>Fungi</taxon>
        <taxon>Dikarya</taxon>
        <taxon>Ascomycota</taxon>
        <taxon>Saccharomycotina</taxon>
        <taxon>Saccharomycetes</taxon>
        <taxon>Saccharomycopsidaceae</taxon>
        <taxon>Saccharomycopsis</taxon>
    </lineage>
</organism>
<dbReference type="EMBL" id="BTFZ01000001">
    <property type="protein sequence ID" value="GMM33055.1"/>
    <property type="molecule type" value="Genomic_DNA"/>
</dbReference>
<evidence type="ECO:0000313" key="1">
    <source>
        <dbReference type="EMBL" id="GMM33055.1"/>
    </source>
</evidence>
<gene>
    <name evidence="1" type="ORF">DASC09_003800</name>
</gene>